<comment type="caution">
    <text evidence="1">The sequence shown here is derived from an EMBL/GenBank/DDBJ whole genome shotgun (WGS) entry which is preliminary data.</text>
</comment>
<dbReference type="Proteomes" id="UP000719766">
    <property type="component" value="Unassembled WGS sequence"/>
</dbReference>
<dbReference type="AlphaFoldDB" id="A0A9P7DPH7"/>
<keyword evidence="2" id="KW-1185">Reference proteome</keyword>
<dbReference type="EMBL" id="JABBWE010000010">
    <property type="protein sequence ID" value="KAG1799814.1"/>
    <property type="molecule type" value="Genomic_DNA"/>
</dbReference>
<sequence>MTTFLSTHIDPSARPFVFGEVFDVPRLSQAIGIHLLQWHEVKDPESQVVDDLGCWTFWETSLPEPAQARRDDFEHPSSVIECMDTYPSLGRADISLAYTTIMHLFGPSHHSGFRKLARKAELSFTNRPSPQHQVFLPPGDHVLCFNFLYYISAHHTWEWELDYSPAWGFCFAPLSVIARRVSEVQEELRTRKGIKATHVIMTSDENNPEWWSDVGTLRWMWADYAAER</sequence>
<dbReference type="GeneID" id="64598682"/>
<evidence type="ECO:0000313" key="1">
    <source>
        <dbReference type="EMBL" id="KAG1799814.1"/>
    </source>
</evidence>
<name>A0A9P7DPH7_9AGAM</name>
<protein>
    <submittedName>
        <fullName evidence="1">Uncharacterized protein</fullName>
    </submittedName>
</protein>
<accession>A0A9P7DPH7</accession>
<evidence type="ECO:0000313" key="2">
    <source>
        <dbReference type="Proteomes" id="UP000719766"/>
    </source>
</evidence>
<proteinExistence type="predicted"/>
<reference evidence="1" key="1">
    <citation type="journal article" date="2020" name="New Phytol.">
        <title>Comparative genomics reveals dynamic genome evolution in host specialist ectomycorrhizal fungi.</title>
        <authorList>
            <person name="Lofgren L.A."/>
            <person name="Nguyen N.H."/>
            <person name="Vilgalys R."/>
            <person name="Ruytinx J."/>
            <person name="Liao H.L."/>
            <person name="Branco S."/>
            <person name="Kuo A."/>
            <person name="LaButti K."/>
            <person name="Lipzen A."/>
            <person name="Andreopoulos W."/>
            <person name="Pangilinan J."/>
            <person name="Riley R."/>
            <person name="Hundley H."/>
            <person name="Na H."/>
            <person name="Barry K."/>
            <person name="Grigoriev I.V."/>
            <person name="Stajich J.E."/>
            <person name="Kennedy P.G."/>
        </authorList>
    </citation>
    <scope>NUCLEOTIDE SEQUENCE</scope>
    <source>
        <strain evidence="1">S12</strain>
    </source>
</reference>
<organism evidence="1 2">
    <name type="scientific">Suillus plorans</name>
    <dbReference type="NCBI Taxonomy" id="116603"/>
    <lineage>
        <taxon>Eukaryota</taxon>
        <taxon>Fungi</taxon>
        <taxon>Dikarya</taxon>
        <taxon>Basidiomycota</taxon>
        <taxon>Agaricomycotina</taxon>
        <taxon>Agaricomycetes</taxon>
        <taxon>Agaricomycetidae</taxon>
        <taxon>Boletales</taxon>
        <taxon>Suillineae</taxon>
        <taxon>Suillaceae</taxon>
        <taxon>Suillus</taxon>
    </lineage>
</organism>
<dbReference type="OrthoDB" id="2683604at2759"/>
<gene>
    <name evidence="1" type="ORF">HD556DRAFT_1430545</name>
</gene>
<dbReference type="RefSeq" id="XP_041164037.1">
    <property type="nucleotide sequence ID" value="XM_041304918.1"/>
</dbReference>